<evidence type="ECO:0000256" key="2">
    <source>
        <dbReference type="ARBA" id="ARBA00022525"/>
    </source>
</evidence>
<dbReference type="Ensembl" id="ENSPANT00000079619.1">
    <property type="protein sequence ID" value="ENSPANP00000060637.1"/>
    <property type="gene ID" value="ENSPANG00000010483.3"/>
</dbReference>
<evidence type="ECO:0000313" key="13">
    <source>
        <dbReference type="Proteomes" id="UP000028761"/>
    </source>
</evidence>
<dbReference type="PROSITE" id="PS00022">
    <property type="entry name" value="EGF_1"/>
    <property type="match status" value="1"/>
</dbReference>
<feature type="disulfide bond" evidence="8">
    <location>
        <begin position="72"/>
        <end position="81"/>
    </location>
</feature>
<dbReference type="PROSITE" id="PS01186">
    <property type="entry name" value="EGF_2"/>
    <property type="match status" value="1"/>
</dbReference>
<evidence type="ECO:0000256" key="10">
    <source>
        <dbReference type="SAM" id="SignalP"/>
    </source>
</evidence>
<evidence type="ECO:0000256" key="5">
    <source>
        <dbReference type="ARBA" id="ARBA00023157"/>
    </source>
</evidence>
<dbReference type="GO" id="GO:0016323">
    <property type="term" value="C:basolateral plasma membrane"/>
    <property type="evidence" value="ECO:0007669"/>
    <property type="project" value="Ensembl"/>
</dbReference>
<feature type="transmembrane region" description="Helical" evidence="9">
    <location>
        <begin position="98"/>
        <end position="123"/>
    </location>
</feature>
<proteinExistence type="predicted"/>
<dbReference type="GO" id="GO:0031410">
    <property type="term" value="C:cytoplasmic vesicle"/>
    <property type="evidence" value="ECO:0007669"/>
    <property type="project" value="Ensembl"/>
</dbReference>
<accession>A0A8I5NT70</accession>
<dbReference type="PROSITE" id="PS50026">
    <property type="entry name" value="EGF_3"/>
    <property type="match status" value="1"/>
</dbReference>
<dbReference type="SUPFAM" id="SSF57196">
    <property type="entry name" value="EGF/Laminin"/>
    <property type="match status" value="1"/>
</dbReference>
<dbReference type="GO" id="GO:0050679">
    <property type="term" value="P:positive regulation of epithelial cell proliferation"/>
    <property type="evidence" value="ECO:0007669"/>
    <property type="project" value="Ensembl"/>
</dbReference>
<dbReference type="GO" id="GO:0051781">
    <property type="term" value="P:positive regulation of cell division"/>
    <property type="evidence" value="ECO:0007669"/>
    <property type="project" value="UniProtKB-KW"/>
</dbReference>
<comment type="caution">
    <text evidence="8">Lacks conserved residue(s) required for the propagation of feature annotation.</text>
</comment>
<keyword evidence="13" id="KW-1185">Reference proteome</keyword>
<evidence type="ECO:0000256" key="4">
    <source>
        <dbReference type="ARBA" id="ARBA00023030"/>
    </source>
</evidence>
<evidence type="ECO:0000256" key="1">
    <source>
        <dbReference type="ARBA" id="ARBA00004239"/>
    </source>
</evidence>
<dbReference type="GO" id="GO:0008083">
    <property type="term" value="F:growth factor activity"/>
    <property type="evidence" value="ECO:0007669"/>
    <property type="project" value="UniProtKB-KW"/>
</dbReference>
<keyword evidence="10" id="KW-0732">Signal</keyword>
<dbReference type="PANTHER" id="PTHR10740">
    <property type="entry name" value="TRANSFORMING GROWTH FACTOR ALPHA"/>
    <property type="match status" value="1"/>
</dbReference>
<name>A0A8I5NT70_PAPAN</name>
<keyword evidence="4" id="KW-0339">Growth factor</keyword>
<feature type="domain" description="EGF-like" evidence="11">
    <location>
        <begin position="42"/>
        <end position="82"/>
    </location>
</feature>
<evidence type="ECO:0000256" key="6">
    <source>
        <dbReference type="ARBA" id="ARBA00023246"/>
    </source>
</evidence>
<dbReference type="FunFam" id="2.10.25.10:FF:000182">
    <property type="entry name" value="Protransforming growth factor alpha"/>
    <property type="match status" value="1"/>
</dbReference>
<dbReference type="PANTHER" id="PTHR10740:SF1">
    <property type="entry name" value="PROTRANSFORMING GROWTH FACTOR ALPHA"/>
    <property type="match status" value="1"/>
</dbReference>
<protein>
    <submittedName>
        <fullName evidence="12">Transforming growth factor alpha</fullName>
    </submittedName>
</protein>
<dbReference type="GO" id="GO:0048471">
    <property type="term" value="C:perinuclear region of cytoplasm"/>
    <property type="evidence" value="ECO:0007669"/>
    <property type="project" value="Ensembl"/>
</dbReference>
<dbReference type="InterPro" id="IPR000742">
    <property type="entry name" value="EGF"/>
</dbReference>
<keyword evidence="6" id="KW-0497">Mitogen</keyword>
<dbReference type="GO" id="GO:0072574">
    <property type="term" value="P:hepatocyte proliferation"/>
    <property type="evidence" value="ECO:0007669"/>
    <property type="project" value="Ensembl"/>
</dbReference>
<evidence type="ECO:0000256" key="3">
    <source>
        <dbReference type="ARBA" id="ARBA00022536"/>
    </source>
</evidence>
<comment type="subcellular location">
    <subcellularLocation>
        <location evidence="1">Secreted</location>
        <location evidence="1">Extracellular space</location>
    </subcellularLocation>
</comment>
<keyword evidence="9" id="KW-1133">Transmembrane helix</keyword>
<evidence type="ECO:0000256" key="9">
    <source>
        <dbReference type="SAM" id="Phobius"/>
    </source>
</evidence>
<dbReference type="GO" id="GO:0005615">
    <property type="term" value="C:extracellular space"/>
    <property type="evidence" value="ECO:0007669"/>
    <property type="project" value="Ensembl"/>
</dbReference>
<evidence type="ECO:0000259" key="11">
    <source>
        <dbReference type="PROSITE" id="PS50026"/>
    </source>
</evidence>
<evidence type="ECO:0000256" key="7">
    <source>
        <dbReference type="ARBA" id="ARBA00063435"/>
    </source>
</evidence>
<keyword evidence="3 8" id="KW-0245">EGF-like domain</keyword>
<reference evidence="12" key="3">
    <citation type="submission" date="2025-09" db="UniProtKB">
        <authorList>
            <consortium name="Ensembl"/>
        </authorList>
    </citation>
    <scope>IDENTIFICATION</scope>
</reference>
<keyword evidence="9" id="KW-0472">Membrane</keyword>
<dbReference type="GO" id="GO:0009986">
    <property type="term" value="C:cell surface"/>
    <property type="evidence" value="ECO:0007669"/>
    <property type="project" value="Ensembl"/>
</dbReference>
<dbReference type="GO" id="GO:0030297">
    <property type="term" value="F:transmembrane receptor protein tyrosine kinase activator activity"/>
    <property type="evidence" value="ECO:0007669"/>
    <property type="project" value="Ensembl"/>
</dbReference>
<feature type="chain" id="PRO_5035244706" evidence="10">
    <location>
        <begin position="23"/>
        <end position="200"/>
    </location>
</feature>
<dbReference type="GO" id="GO:0038134">
    <property type="term" value="P:ERBB2-EGFR signaling pathway"/>
    <property type="evidence" value="ECO:0007669"/>
    <property type="project" value="Ensembl"/>
</dbReference>
<dbReference type="PRINTS" id="PR00009">
    <property type="entry name" value="EGFTGF"/>
</dbReference>
<organism evidence="12 13">
    <name type="scientific">Papio anubis</name>
    <name type="common">Olive baboon</name>
    <dbReference type="NCBI Taxonomy" id="9555"/>
    <lineage>
        <taxon>Eukaryota</taxon>
        <taxon>Metazoa</taxon>
        <taxon>Chordata</taxon>
        <taxon>Craniata</taxon>
        <taxon>Vertebrata</taxon>
        <taxon>Euteleostomi</taxon>
        <taxon>Mammalia</taxon>
        <taxon>Eutheria</taxon>
        <taxon>Euarchontoglires</taxon>
        <taxon>Primates</taxon>
        <taxon>Haplorrhini</taxon>
        <taxon>Catarrhini</taxon>
        <taxon>Cercopithecidae</taxon>
        <taxon>Cercopithecinae</taxon>
        <taxon>Papio</taxon>
    </lineage>
</organism>
<dbReference type="GeneTree" id="ENSGT00940000160058"/>
<keyword evidence="2" id="KW-0964">Secreted</keyword>
<dbReference type="GO" id="GO:0060749">
    <property type="term" value="P:mammary gland alveolus development"/>
    <property type="evidence" value="ECO:0007669"/>
    <property type="project" value="Ensembl"/>
</dbReference>
<dbReference type="GO" id="GO:0043410">
    <property type="term" value="P:positive regulation of MAPK cascade"/>
    <property type="evidence" value="ECO:0007669"/>
    <property type="project" value="Ensembl"/>
</dbReference>
<dbReference type="GO" id="GO:0001525">
    <property type="term" value="P:angiogenesis"/>
    <property type="evidence" value="ECO:0007669"/>
    <property type="project" value="Ensembl"/>
</dbReference>
<dbReference type="GO" id="GO:0045840">
    <property type="term" value="P:positive regulation of mitotic nuclear division"/>
    <property type="evidence" value="ECO:0007669"/>
    <property type="project" value="TreeGrafter"/>
</dbReference>
<dbReference type="GO" id="GO:0005154">
    <property type="term" value="F:epidermal growth factor receptor binding"/>
    <property type="evidence" value="ECO:0007669"/>
    <property type="project" value="Ensembl"/>
</dbReference>
<comment type="subunit">
    <text evidence="7">Interacts with the PDZ domains of MAGI3, SDCBP and SNTA1. The interaction with SDCBP, is required for the targeting to the cell surface. In the endoplasmic reticulum, in its immature form (i.e. with a prosegment and lacking full N-glycosylation), interacts with CNIH. In the Golgi apparatus, may form a complex with CNIH and GORASP2. Interacts (via cytoplasmic C-terminal domain) with NKD2.</text>
</comment>
<dbReference type="Proteomes" id="UP000028761">
    <property type="component" value="Chromosome 14"/>
</dbReference>
<evidence type="ECO:0000256" key="8">
    <source>
        <dbReference type="PROSITE-ProRule" id="PRU00076"/>
    </source>
</evidence>
<keyword evidence="9" id="KW-0812">Transmembrane</keyword>
<evidence type="ECO:0000313" key="12">
    <source>
        <dbReference type="Ensembl" id="ENSPANP00000060637.1"/>
    </source>
</evidence>
<dbReference type="AlphaFoldDB" id="A0A8I5NT70"/>
<gene>
    <name evidence="12" type="primary">TGFA</name>
</gene>
<keyword evidence="5 8" id="KW-1015">Disulfide bond</keyword>
<reference evidence="12" key="2">
    <citation type="submission" date="2025-08" db="UniProtKB">
        <authorList>
            <consortium name="Ensembl"/>
        </authorList>
    </citation>
    <scope>IDENTIFICATION</scope>
</reference>
<feature type="signal peptide" evidence="10">
    <location>
        <begin position="1"/>
        <end position="22"/>
    </location>
</feature>
<reference evidence="12 13" key="1">
    <citation type="submission" date="2012-03" db="EMBL/GenBank/DDBJ databases">
        <title>Whole Genome Assembly of Papio anubis.</title>
        <authorList>
            <person name="Liu Y.L."/>
            <person name="Abraham K.A."/>
            <person name="Akbar H.A."/>
            <person name="Ali S.A."/>
            <person name="Anosike U.A."/>
            <person name="Aqrawi P.A."/>
            <person name="Arias F.A."/>
            <person name="Attaway T.A."/>
            <person name="Awwad R.A."/>
            <person name="Babu C.B."/>
            <person name="Bandaranaike D.B."/>
            <person name="Battles P.B."/>
            <person name="Bell A.B."/>
            <person name="Beltran B.B."/>
            <person name="Berhane-Mersha D.B."/>
            <person name="Bess C.B."/>
            <person name="Bickham C.B."/>
            <person name="Bolden T.B."/>
            <person name="Carter K.C."/>
            <person name="Chau D.C."/>
            <person name="Chavez A.C."/>
            <person name="Clerc-Blankenburg K.C."/>
            <person name="Coyle M.C."/>
            <person name="Dao M.D."/>
            <person name="Davila M.L.D."/>
            <person name="Davy-Carroll L.D."/>
            <person name="Denson S.D."/>
            <person name="Dinh H.D."/>
            <person name="Fernandez S.F."/>
            <person name="Fernando P.F."/>
            <person name="Forbes L.F."/>
            <person name="Francis C.F."/>
            <person name="Francisco L.F."/>
            <person name="Fu Q.F."/>
            <person name="Garcia-Iii R.G."/>
            <person name="Garrett T.G."/>
            <person name="Gross S.G."/>
            <person name="Gubbala S.G."/>
            <person name="Hirani K.H."/>
            <person name="Hogues M.H."/>
            <person name="Hollins B.H."/>
            <person name="Jackson L.J."/>
            <person name="Javaid M.J."/>
            <person name="Jhangiani S.J."/>
            <person name="Johnson A.J."/>
            <person name="Johnson B.J."/>
            <person name="Jones J.J."/>
            <person name="Joshi V.J."/>
            <person name="Kalu J.K."/>
            <person name="Khan N.K."/>
            <person name="Korchina V.K."/>
            <person name="Kovar C.K."/>
            <person name="Lago L.L."/>
            <person name="Lara F.L."/>
            <person name="Le T.-K.L."/>
            <person name="Lee S.L."/>
            <person name="Legall-Iii F.L."/>
            <person name="Lemon S.L."/>
            <person name="Liu J.L."/>
            <person name="Liu Y.-S.L."/>
            <person name="Liyanage D.L."/>
            <person name="Lopez J.L."/>
            <person name="Lorensuhewa L.L."/>
            <person name="Mata R.M."/>
            <person name="Mathew T.M."/>
            <person name="Mercado C.M."/>
            <person name="Mercado I.M."/>
            <person name="Morales K.M."/>
            <person name="Morgan M.M."/>
            <person name="Munidasa M.M."/>
            <person name="Ngo D.N."/>
            <person name="Nguyen L.N."/>
            <person name="Nguyen T.N."/>
            <person name="Nguyen N.N."/>
            <person name="Obregon M.O."/>
            <person name="Okwuonu G.O."/>
            <person name="Ongeri F.O."/>
            <person name="Onwere C.O."/>
            <person name="Osifeso I.O."/>
            <person name="Parra A.P."/>
            <person name="Patil S.P."/>
            <person name="Perez A.P."/>
            <person name="Perez Y.P."/>
            <person name="Pham C.P."/>
            <person name="Pu L.-L.P."/>
            <person name="Puazo M.P."/>
            <person name="Quiroz J.Q."/>
            <person name="Rouhana J.R."/>
            <person name="Ruiz M.R."/>
            <person name="Ruiz S.-J.R."/>
            <person name="Saada N.S."/>
            <person name="Santibanez J.S."/>
            <person name="Scheel M.S."/>
            <person name="Schneider B.S."/>
            <person name="Simmons D.S."/>
            <person name="Sisson I.S."/>
            <person name="Tang L.-Y.T."/>
            <person name="Thornton R.T."/>
            <person name="Tisius J.T."/>
            <person name="Toledanes G.T."/>
            <person name="Trejos Z.T."/>
            <person name="Usmani K.U."/>
            <person name="Varghese R.V."/>
            <person name="Vattathil S.V."/>
            <person name="Vee V.V."/>
            <person name="Walker D.W."/>
            <person name="Weissenberger G.W."/>
            <person name="White C.W."/>
            <person name="Williams A.W."/>
            <person name="Woodworth J.W."/>
            <person name="Wright R.W."/>
            <person name="Zhu Y.Z."/>
            <person name="Han Y.H."/>
            <person name="Newsham I.N."/>
            <person name="Nazareth L.N."/>
            <person name="Worley K.W."/>
            <person name="Muzny D.M."/>
            <person name="Rogers J.R."/>
            <person name="Gibbs R.G."/>
        </authorList>
    </citation>
    <scope>NUCLEOTIDE SEQUENCE [LARGE SCALE GENOMIC DNA]</scope>
</reference>
<sequence length="200" mass="21247">MVPSAGQLALFALGIVLAACQALENSTSLLSDPPVAAAVVSHFNDCPDSHTQFCFHGTCRFLVQEDKPACVCHSGYVGARCEHADLLAVVAASQKKQAITALVVVSIVALAVLIITCVLIHGLTSPEEFGQMDCGRSIKKGFFRTALPEMPGRATDLPTWPTITCAAFCGPSKLCRELCLLGVIQCDLEKKSVDHDFKTG</sequence>
<dbReference type="Gene3D" id="2.10.25.10">
    <property type="entry name" value="Laminin"/>
    <property type="match status" value="1"/>
</dbReference>